<feature type="transmembrane region" description="Helical" evidence="1">
    <location>
        <begin position="249"/>
        <end position="267"/>
    </location>
</feature>
<accession>A0A494JA89</accession>
<dbReference type="InterPro" id="IPR021913">
    <property type="entry name" value="DUF3526"/>
</dbReference>
<protein>
    <submittedName>
        <fullName evidence="3">ABC transporter permease</fullName>
    </submittedName>
</protein>
<reference evidence="2 4" key="1">
    <citation type="submission" date="2016-02" db="EMBL/GenBank/DDBJ databases">
        <authorList>
            <person name="Nicholson A.C."/>
            <person name="Humrighouse B.W."/>
            <person name="Loparev V."/>
            <person name="Emery B."/>
            <person name="Graziano J."/>
            <person name="McQuiston J.R."/>
        </authorList>
    </citation>
    <scope>NUCLEOTIDE SEQUENCE [LARGE SCALE GENOMIC DNA]</scope>
    <source>
        <strain evidence="2 4">E6809</strain>
    </source>
</reference>
<dbReference type="PANTHER" id="PTHR43471:SF1">
    <property type="entry name" value="ABC TRANSPORTER PERMEASE PROTEIN NOSY-RELATED"/>
    <property type="match status" value="1"/>
</dbReference>
<feature type="transmembrane region" description="Helical" evidence="1">
    <location>
        <begin position="455"/>
        <end position="475"/>
    </location>
</feature>
<name>A0A494JA89_9FLAO</name>
<evidence type="ECO:0000313" key="4">
    <source>
        <dbReference type="Proteomes" id="UP000189738"/>
    </source>
</evidence>
<feature type="transmembrane region" description="Helical" evidence="1">
    <location>
        <begin position="179"/>
        <end position="204"/>
    </location>
</feature>
<dbReference type="Pfam" id="PF12040">
    <property type="entry name" value="DUF3526"/>
    <property type="match status" value="1"/>
</dbReference>
<dbReference type="PROSITE" id="PS51257">
    <property type="entry name" value="PROKAR_LIPOPROTEIN"/>
    <property type="match status" value="1"/>
</dbReference>
<keyword evidence="1" id="KW-1133">Transmembrane helix</keyword>
<dbReference type="RefSeq" id="WP_078720037.1">
    <property type="nucleotide sequence ID" value="NZ_CP014339.1"/>
</dbReference>
<proteinExistence type="predicted"/>
<evidence type="ECO:0000313" key="2">
    <source>
        <dbReference type="EMBL" id="AQX51811.1"/>
    </source>
</evidence>
<keyword evidence="1" id="KW-0472">Membrane</keyword>
<reference evidence="3" key="2">
    <citation type="submission" date="2016-06" db="EMBL/GenBank/DDBJ databases">
        <authorList>
            <person name="Nicholson A.C."/>
        </authorList>
    </citation>
    <scope>NUCLEOTIDE SEQUENCE [LARGE SCALE GENOMIC DNA]</scope>
    <source>
        <strain evidence="3">E6809</strain>
    </source>
</reference>
<dbReference type="AlphaFoldDB" id="A0A494JA89"/>
<evidence type="ECO:0000313" key="3">
    <source>
        <dbReference type="EMBL" id="OPB52534.1"/>
    </source>
</evidence>
<feature type="transmembrane region" description="Helical" evidence="1">
    <location>
        <begin position="130"/>
        <end position="152"/>
    </location>
</feature>
<gene>
    <name evidence="2" type="ORF">AYC66_14455</name>
    <name evidence="3" type="ORF">BAY09_15400</name>
</gene>
<keyword evidence="1" id="KW-0812">Transmembrane</keyword>
<dbReference type="PANTHER" id="PTHR43471">
    <property type="entry name" value="ABC TRANSPORTER PERMEASE"/>
    <property type="match status" value="1"/>
</dbReference>
<sequence>MRKNIIRLISKQVWKQSLQNKGILFLLVLLSCLFVFAAYTGWRNYSVQEKIRTEHQQEVRQQWESKPDKHPHRMAHYGYLIFRPRYPLSFFDSGLERYTGNSVFLEAHKQNTANFSEAGFSSGMLRFGEISIAMVLQILVPLFIFFLGFSCISAERENNTLKILLSQGVKWKELLTGKILGLLSLVSLLYFPVIIVSVMLWLSLAGFKVSIDEVTRLLWIILSYFGYFFIISLVCVLVSATSKTSKSSLIKLISIWLLFIVIMPRAAQAFGSYTHPAPSKIDFDTQVESELIKAGDSHNPDDIHYKGIKDSLLKTYKVATVEELPFNYSGYIMAEGEKLSAGIYNKYWNEQLNIYEKQNNISTYLSFINPFLAIRNLSMALTGSDFNSYVSYQKQVEEYRYKLAQLMNKLQMENISNKKQGATDKPYTISKDHWKEMPDFSYRFIGQKDLFRNEISAILSLIIWGAGLLFLIHFMSKKIKIY</sequence>
<dbReference type="EMBL" id="CP014339">
    <property type="protein sequence ID" value="AQX51811.1"/>
    <property type="molecule type" value="Genomic_DNA"/>
</dbReference>
<dbReference type="Proteomes" id="UP000189738">
    <property type="component" value="Chromosome"/>
</dbReference>
<evidence type="ECO:0000256" key="1">
    <source>
        <dbReference type="SAM" id="Phobius"/>
    </source>
</evidence>
<organism evidence="3">
    <name type="scientific">Elizabethkingia anophelis</name>
    <dbReference type="NCBI Taxonomy" id="1117645"/>
    <lineage>
        <taxon>Bacteria</taxon>
        <taxon>Pseudomonadati</taxon>
        <taxon>Bacteroidota</taxon>
        <taxon>Flavobacteriia</taxon>
        <taxon>Flavobacteriales</taxon>
        <taxon>Weeksellaceae</taxon>
        <taxon>Elizabethkingia</taxon>
    </lineage>
</organism>
<feature type="transmembrane region" description="Helical" evidence="1">
    <location>
        <begin position="21"/>
        <end position="42"/>
    </location>
</feature>
<dbReference type="EMBL" id="MAHS01000003">
    <property type="protein sequence ID" value="OPB52534.1"/>
    <property type="molecule type" value="Genomic_DNA"/>
</dbReference>
<feature type="transmembrane region" description="Helical" evidence="1">
    <location>
        <begin position="216"/>
        <end position="237"/>
    </location>
</feature>